<dbReference type="OrthoDB" id="6615917at2759"/>
<reference evidence="2 3" key="1">
    <citation type="submission" date="2019-08" db="EMBL/GenBank/DDBJ databases">
        <title>The genome of the soybean aphid Biotype 1, its phylome, world population structure and adaptation to the North American continent.</title>
        <authorList>
            <person name="Giordano R."/>
            <person name="Donthu R.K."/>
            <person name="Hernandez A.G."/>
            <person name="Wright C.L."/>
            <person name="Zimin A.V."/>
        </authorList>
    </citation>
    <scope>NUCLEOTIDE SEQUENCE [LARGE SCALE GENOMIC DNA]</scope>
    <source>
        <tissue evidence="2">Whole aphids</tissue>
    </source>
</reference>
<dbReference type="EMBL" id="VYZN01000030">
    <property type="protein sequence ID" value="KAE9534068.1"/>
    <property type="molecule type" value="Genomic_DNA"/>
</dbReference>
<proteinExistence type="predicted"/>
<evidence type="ECO:0000256" key="1">
    <source>
        <dbReference type="SAM" id="MobiDB-lite"/>
    </source>
</evidence>
<organism evidence="2 3">
    <name type="scientific">Aphis glycines</name>
    <name type="common">Soybean aphid</name>
    <dbReference type="NCBI Taxonomy" id="307491"/>
    <lineage>
        <taxon>Eukaryota</taxon>
        <taxon>Metazoa</taxon>
        <taxon>Ecdysozoa</taxon>
        <taxon>Arthropoda</taxon>
        <taxon>Hexapoda</taxon>
        <taxon>Insecta</taxon>
        <taxon>Pterygota</taxon>
        <taxon>Neoptera</taxon>
        <taxon>Paraneoptera</taxon>
        <taxon>Hemiptera</taxon>
        <taxon>Sternorrhyncha</taxon>
        <taxon>Aphidomorpha</taxon>
        <taxon>Aphidoidea</taxon>
        <taxon>Aphididae</taxon>
        <taxon>Aphidini</taxon>
        <taxon>Aphis</taxon>
        <taxon>Aphis</taxon>
    </lineage>
</organism>
<name>A0A6G0TK76_APHGL</name>
<evidence type="ECO:0000313" key="2">
    <source>
        <dbReference type="EMBL" id="KAE9534068.1"/>
    </source>
</evidence>
<dbReference type="Proteomes" id="UP000475862">
    <property type="component" value="Unassembled WGS sequence"/>
</dbReference>
<gene>
    <name evidence="2" type="ORF">AGLY_008804</name>
</gene>
<protein>
    <submittedName>
        <fullName evidence="2">Uncharacterized protein</fullName>
    </submittedName>
</protein>
<keyword evidence="3" id="KW-1185">Reference proteome</keyword>
<evidence type="ECO:0000313" key="3">
    <source>
        <dbReference type="Proteomes" id="UP000475862"/>
    </source>
</evidence>
<dbReference type="AlphaFoldDB" id="A0A6G0TK76"/>
<accession>A0A6G0TK76</accession>
<feature type="compositionally biased region" description="Polar residues" evidence="1">
    <location>
        <begin position="312"/>
        <end position="322"/>
    </location>
</feature>
<comment type="caution">
    <text evidence="2">The sequence shown here is derived from an EMBL/GenBank/DDBJ whole genome shotgun (WGS) entry which is preliminary data.</text>
</comment>
<feature type="region of interest" description="Disordered" evidence="1">
    <location>
        <begin position="310"/>
        <end position="330"/>
    </location>
</feature>
<sequence>MAGVISVPANEVAFSWKAIGRYHIPVIIRVINGEELKFVSVRMAETQLLSKYIKKLHADVFNCTSVRSHFITNSEAKLFNNINRRHADGVYGKDKFYAGKDYIVRLEDVLELYTFSKVCYNKILNKITTGRKEKCGFITINSEVVVPYCLADGHKYIPIWYFKEATECLKDGAVELKEWNFAYLKFCYKVQGLKNDELYTSESCTVTTLDVIKSYFPPETHFEEYWPAKVTDTNLLITRKSTHVNPSGVWIKAPLEVPAPESTIPHSLIASAPVMPQSMPVVTNTFQNGWPSKQRLDDIRNALSKLKKVLSKQDQQFQSTAGPSKRHRTS</sequence>